<keyword evidence="3" id="KW-1185">Reference proteome</keyword>
<proteinExistence type="predicted"/>
<sequence length="81" mass="9350">MRGTSSGVRRGDRQPPWQDSRADSRPDSRYEERQRIFARLAVFQRLRDEAKHCGRPAMLQSIERLIENELSALQAQDAKGP</sequence>
<feature type="region of interest" description="Disordered" evidence="1">
    <location>
        <begin position="1"/>
        <end position="31"/>
    </location>
</feature>
<organism evidence="2 3">
    <name type="scientific">Ramlibacter aquaticus</name>
    <dbReference type="NCBI Taxonomy" id="2780094"/>
    <lineage>
        <taxon>Bacteria</taxon>
        <taxon>Pseudomonadati</taxon>
        <taxon>Pseudomonadota</taxon>
        <taxon>Betaproteobacteria</taxon>
        <taxon>Burkholderiales</taxon>
        <taxon>Comamonadaceae</taxon>
        <taxon>Ramlibacter</taxon>
    </lineage>
</organism>
<dbReference type="RefSeq" id="WP_193780489.1">
    <property type="nucleotide sequence ID" value="NZ_JADDOJ010000035.1"/>
</dbReference>
<comment type="caution">
    <text evidence="2">The sequence shown here is derived from an EMBL/GenBank/DDBJ whole genome shotgun (WGS) entry which is preliminary data.</text>
</comment>
<dbReference type="EMBL" id="JADDOJ010000035">
    <property type="protein sequence ID" value="MBE7940949.1"/>
    <property type="molecule type" value="Genomic_DNA"/>
</dbReference>
<accession>A0ABR9SFG9</accession>
<name>A0ABR9SFG9_9BURK</name>
<dbReference type="Proteomes" id="UP000715965">
    <property type="component" value="Unassembled WGS sequence"/>
</dbReference>
<feature type="compositionally biased region" description="Basic and acidic residues" evidence="1">
    <location>
        <begin position="20"/>
        <end position="31"/>
    </location>
</feature>
<evidence type="ECO:0000313" key="2">
    <source>
        <dbReference type="EMBL" id="MBE7940949.1"/>
    </source>
</evidence>
<protein>
    <submittedName>
        <fullName evidence="2">Uncharacterized protein</fullName>
    </submittedName>
</protein>
<evidence type="ECO:0000256" key="1">
    <source>
        <dbReference type="SAM" id="MobiDB-lite"/>
    </source>
</evidence>
<gene>
    <name evidence="2" type="ORF">IM725_10240</name>
</gene>
<evidence type="ECO:0000313" key="3">
    <source>
        <dbReference type="Proteomes" id="UP000715965"/>
    </source>
</evidence>
<reference evidence="2 3" key="1">
    <citation type="submission" date="2020-10" db="EMBL/GenBank/DDBJ databases">
        <title>Draft genome of Ramlibacter aquaticus LMG 30558.</title>
        <authorList>
            <person name="Props R."/>
        </authorList>
    </citation>
    <scope>NUCLEOTIDE SEQUENCE [LARGE SCALE GENOMIC DNA]</scope>
    <source>
        <strain evidence="2 3">LMG 30558</strain>
    </source>
</reference>